<feature type="non-terminal residue" evidence="2">
    <location>
        <position position="90"/>
    </location>
</feature>
<dbReference type="InterPro" id="IPR001279">
    <property type="entry name" value="Metallo-B-lactamas"/>
</dbReference>
<organism evidence="2">
    <name type="scientific">marine metagenome</name>
    <dbReference type="NCBI Taxonomy" id="408172"/>
    <lineage>
        <taxon>unclassified sequences</taxon>
        <taxon>metagenomes</taxon>
        <taxon>ecological metagenomes</taxon>
    </lineage>
</organism>
<dbReference type="SUPFAM" id="SSF56281">
    <property type="entry name" value="Metallo-hydrolase/oxidoreductase"/>
    <property type="match status" value="1"/>
</dbReference>
<name>A0A382UBV3_9ZZZZ</name>
<evidence type="ECO:0000259" key="1">
    <source>
        <dbReference type="Pfam" id="PF00753"/>
    </source>
</evidence>
<gene>
    <name evidence="2" type="ORF">METZ01_LOCUS384351</name>
</gene>
<dbReference type="GO" id="GO:0004416">
    <property type="term" value="F:hydroxyacylglutathione hydrolase activity"/>
    <property type="evidence" value="ECO:0007669"/>
    <property type="project" value="TreeGrafter"/>
</dbReference>
<reference evidence="2" key="1">
    <citation type="submission" date="2018-05" db="EMBL/GenBank/DDBJ databases">
        <authorList>
            <person name="Lanie J.A."/>
            <person name="Ng W.-L."/>
            <person name="Kazmierczak K.M."/>
            <person name="Andrzejewski T.M."/>
            <person name="Davidsen T.M."/>
            <person name="Wayne K.J."/>
            <person name="Tettelin H."/>
            <person name="Glass J.I."/>
            <person name="Rusch D."/>
            <person name="Podicherti R."/>
            <person name="Tsui H.-C.T."/>
            <person name="Winkler M.E."/>
        </authorList>
    </citation>
    <scope>NUCLEOTIDE SEQUENCE</scope>
</reference>
<dbReference type="AlphaFoldDB" id="A0A382UBV3"/>
<proteinExistence type="predicted"/>
<dbReference type="Pfam" id="PF00753">
    <property type="entry name" value="Lactamase_B"/>
    <property type="match status" value="1"/>
</dbReference>
<dbReference type="InterPro" id="IPR036866">
    <property type="entry name" value="RibonucZ/Hydroxyglut_hydro"/>
</dbReference>
<dbReference type="PANTHER" id="PTHR11935">
    <property type="entry name" value="BETA LACTAMASE DOMAIN"/>
    <property type="match status" value="1"/>
</dbReference>
<accession>A0A382UBV3</accession>
<dbReference type="PANTHER" id="PTHR11935:SF94">
    <property type="entry name" value="TENZING NORGAY, ISOFORM C"/>
    <property type="match status" value="1"/>
</dbReference>
<evidence type="ECO:0000313" key="2">
    <source>
        <dbReference type="EMBL" id="SVD31497.1"/>
    </source>
</evidence>
<sequence length="90" mass="10623">MKHPFRWNFIDPSHNYHNRKMNIIPIPCLKDNFVYLLICIQTRLAAVIDPSESEPILKELKNHNADLICILNTHHHWDHVGGNENILDEF</sequence>
<feature type="domain" description="Metallo-beta-lactamase" evidence="1">
    <location>
        <begin position="38"/>
        <end position="89"/>
    </location>
</feature>
<protein>
    <recommendedName>
        <fullName evidence="1">Metallo-beta-lactamase domain-containing protein</fullName>
    </recommendedName>
</protein>
<dbReference type="EMBL" id="UINC01142888">
    <property type="protein sequence ID" value="SVD31497.1"/>
    <property type="molecule type" value="Genomic_DNA"/>
</dbReference>
<dbReference type="Gene3D" id="3.60.15.10">
    <property type="entry name" value="Ribonuclease Z/Hydroxyacylglutathione hydrolase-like"/>
    <property type="match status" value="1"/>
</dbReference>